<keyword evidence="10" id="KW-1185">Reference proteome</keyword>
<evidence type="ECO:0000259" key="8">
    <source>
        <dbReference type="PROSITE" id="PS50071"/>
    </source>
</evidence>
<evidence type="ECO:0000313" key="10">
    <source>
        <dbReference type="Proteomes" id="UP000007148"/>
    </source>
</evidence>
<dbReference type="PANTHER" id="PTHR24324">
    <property type="entry name" value="HOMEOBOX PROTEIN HHEX"/>
    <property type="match status" value="1"/>
</dbReference>
<feature type="region of interest" description="Disordered" evidence="7">
    <location>
        <begin position="1"/>
        <end position="69"/>
    </location>
</feature>
<dbReference type="Proteomes" id="UP000007148">
    <property type="component" value="Unassembled WGS sequence"/>
</dbReference>
<dbReference type="Gene3D" id="1.10.10.60">
    <property type="entry name" value="Homeodomain-like"/>
    <property type="match status" value="1"/>
</dbReference>
<evidence type="ECO:0000256" key="5">
    <source>
        <dbReference type="PROSITE-ProRule" id="PRU00108"/>
    </source>
</evidence>
<feature type="compositionally biased region" description="Low complexity" evidence="7">
    <location>
        <begin position="629"/>
        <end position="640"/>
    </location>
</feature>
<name>G4TNH2_SERID</name>
<dbReference type="HOGENOM" id="CLU_418657_0_0_1"/>
<dbReference type="STRING" id="1109443.G4TNH2"/>
<dbReference type="eggNOG" id="KOG0486">
    <property type="taxonomic scope" value="Eukaryota"/>
</dbReference>
<dbReference type="GO" id="GO:0030154">
    <property type="term" value="P:cell differentiation"/>
    <property type="evidence" value="ECO:0007669"/>
    <property type="project" value="TreeGrafter"/>
</dbReference>
<dbReference type="PROSITE" id="PS50071">
    <property type="entry name" value="HOMEOBOX_2"/>
    <property type="match status" value="1"/>
</dbReference>
<feature type="compositionally biased region" description="Basic and acidic residues" evidence="7">
    <location>
        <begin position="1"/>
        <end position="12"/>
    </location>
</feature>
<reference evidence="9 10" key="1">
    <citation type="journal article" date="2011" name="PLoS Pathog.">
        <title>Endophytic Life Strategies Decoded by Genome and Transcriptome Analyses of the Mutualistic Root Symbiont Piriformospora indica.</title>
        <authorList>
            <person name="Zuccaro A."/>
            <person name="Lahrmann U."/>
            <person name="Guldener U."/>
            <person name="Langen G."/>
            <person name="Pfiffi S."/>
            <person name="Biedenkopf D."/>
            <person name="Wong P."/>
            <person name="Samans B."/>
            <person name="Grimm C."/>
            <person name="Basiewicz M."/>
            <person name="Murat C."/>
            <person name="Martin F."/>
            <person name="Kogel K.H."/>
        </authorList>
    </citation>
    <scope>NUCLEOTIDE SEQUENCE [LARGE SCALE GENOMIC DNA]</scope>
    <source>
        <strain evidence="9 10">DSM 11827</strain>
    </source>
</reference>
<feature type="region of interest" description="Disordered" evidence="7">
    <location>
        <begin position="111"/>
        <end position="133"/>
    </location>
</feature>
<feature type="compositionally biased region" description="Polar residues" evidence="7">
    <location>
        <begin position="647"/>
        <end position="662"/>
    </location>
</feature>
<evidence type="ECO:0000256" key="1">
    <source>
        <dbReference type="ARBA" id="ARBA00004123"/>
    </source>
</evidence>
<dbReference type="SUPFAM" id="SSF46689">
    <property type="entry name" value="Homeodomain-like"/>
    <property type="match status" value="1"/>
</dbReference>
<dbReference type="PANTHER" id="PTHR24324:SF5">
    <property type="entry name" value="HEMATOPOIETICALLY-EXPRESSED HOMEOBOX PROTEIN HHEX"/>
    <property type="match status" value="1"/>
</dbReference>
<gene>
    <name evidence="9" type="ORF">PIIN_06801</name>
</gene>
<evidence type="ECO:0000256" key="6">
    <source>
        <dbReference type="RuleBase" id="RU000682"/>
    </source>
</evidence>
<dbReference type="InterPro" id="IPR051000">
    <property type="entry name" value="Homeobox_DNA-bind_prot"/>
</dbReference>
<dbReference type="GO" id="GO:0000978">
    <property type="term" value="F:RNA polymerase II cis-regulatory region sequence-specific DNA binding"/>
    <property type="evidence" value="ECO:0007669"/>
    <property type="project" value="TreeGrafter"/>
</dbReference>
<evidence type="ECO:0000313" key="9">
    <source>
        <dbReference type="EMBL" id="CCA72865.1"/>
    </source>
</evidence>
<evidence type="ECO:0000256" key="3">
    <source>
        <dbReference type="ARBA" id="ARBA00023155"/>
    </source>
</evidence>
<dbReference type="CDD" id="cd00086">
    <property type="entry name" value="homeodomain"/>
    <property type="match status" value="1"/>
</dbReference>
<comment type="caution">
    <text evidence="9">The sequence shown here is derived from an EMBL/GenBank/DDBJ whole genome shotgun (WGS) entry which is preliminary data.</text>
</comment>
<organism evidence="9 10">
    <name type="scientific">Serendipita indica (strain DSM 11827)</name>
    <name type="common">Root endophyte fungus</name>
    <name type="synonym">Piriformospora indica</name>
    <dbReference type="NCBI Taxonomy" id="1109443"/>
    <lineage>
        <taxon>Eukaryota</taxon>
        <taxon>Fungi</taxon>
        <taxon>Dikarya</taxon>
        <taxon>Basidiomycota</taxon>
        <taxon>Agaricomycotina</taxon>
        <taxon>Agaricomycetes</taxon>
        <taxon>Sebacinales</taxon>
        <taxon>Serendipitaceae</taxon>
        <taxon>Serendipita</taxon>
    </lineage>
</organism>
<protein>
    <submittedName>
        <fullName evidence="9">Related to homeodomain transcription factor-Laccaria bicolor</fullName>
    </submittedName>
</protein>
<dbReference type="OMA" id="GHWTRIN"/>
<dbReference type="GO" id="GO:0005634">
    <property type="term" value="C:nucleus"/>
    <property type="evidence" value="ECO:0007669"/>
    <property type="project" value="UniProtKB-SubCell"/>
</dbReference>
<dbReference type="InParanoid" id="G4TNH2"/>
<proteinExistence type="predicted"/>
<keyword evidence="2 5" id="KW-0238">DNA-binding</keyword>
<dbReference type="OrthoDB" id="6159439at2759"/>
<dbReference type="Pfam" id="PF00046">
    <property type="entry name" value="Homeodomain"/>
    <property type="match status" value="1"/>
</dbReference>
<dbReference type="GO" id="GO:0006357">
    <property type="term" value="P:regulation of transcription by RNA polymerase II"/>
    <property type="evidence" value="ECO:0007669"/>
    <property type="project" value="TreeGrafter"/>
</dbReference>
<dbReference type="InterPro" id="IPR009057">
    <property type="entry name" value="Homeodomain-like_sf"/>
</dbReference>
<dbReference type="SMART" id="SM00389">
    <property type="entry name" value="HOX"/>
    <property type="match status" value="1"/>
</dbReference>
<keyword evidence="3 5" id="KW-0371">Homeobox</keyword>
<evidence type="ECO:0000256" key="2">
    <source>
        <dbReference type="ARBA" id="ARBA00023125"/>
    </source>
</evidence>
<dbReference type="EMBL" id="CAFZ01000187">
    <property type="protein sequence ID" value="CCA72865.1"/>
    <property type="molecule type" value="Genomic_DNA"/>
</dbReference>
<keyword evidence="4 5" id="KW-0539">Nucleus</keyword>
<feature type="region of interest" description="Disordered" evidence="7">
    <location>
        <begin position="613"/>
        <end position="662"/>
    </location>
</feature>
<evidence type="ECO:0000256" key="4">
    <source>
        <dbReference type="ARBA" id="ARBA00023242"/>
    </source>
</evidence>
<comment type="subcellular location">
    <subcellularLocation>
        <location evidence="1 5 6">Nucleus</location>
    </subcellularLocation>
</comment>
<feature type="compositionally biased region" description="Basic and acidic residues" evidence="7">
    <location>
        <begin position="47"/>
        <end position="58"/>
    </location>
</feature>
<feature type="domain" description="Homeobox" evidence="8">
    <location>
        <begin position="58"/>
        <end position="118"/>
    </location>
</feature>
<dbReference type="AlphaFoldDB" id="G4TNH2"/>
<sequence length="662" mass="71460">MTETSKNLKLDFDESADEFDPASGLDAPQVDPSSGAHRRQSSVSGGLHRDADGVLKNRPEKRKRSRVTPEQLVELEKEFAINRTPTGAQRKAISDRLGMQERQTQIWFQNRRAKAKHQEQRPPSPNLNPLDAAGLPSSAQLESYIAQLIREKERQYTVTLIPCSDLKIGHWTRINPSTLHYEVLAYTSQARQCISWFIRSSGLAFKIEVPFSIIRSATLVDVRAPTLVTLVLELNAVPRFFVQQPDLRMRPGETMDDVRKRIGIAPHLPLPQISATPGEWVASNDWTQNQQATRVLRHELTGPRTSILPGVRGFPAAFGLFQEDQQLYHVASQDDGSSAYGSDLFERRSTSPGAFWNDPHTLAAMRTPSSYSGYDSSLTDASSQYSLGSLVSVANSGHTPVSSTHGTPAFHDFEALDLNDEMPINPIAQPMPIHANPHLPLLENQRAPTNQLSGTADLSEFPGFDFGGGDPTSTGLLPQSGLDPASFGLSHPQSQGQLFPGFHDTTGTGTGVSISGYAQQRESERRISDAAVLGNPQASFDFGLGTGVSNYGTYSANGFNAAGGAGAVDIPFEVDATYSSLMAASSVSAYPQTQGAQGAAGFGDPSLYLSGASTGPSQGFAPEAFSQYTQPQPQLLQQTPAGASLVPNGSQPSSRRNSGYYQ</sequence>
<accession>G4TNH2</accession>
<dbReference type="InterPro" id="IPR001356">
    <property type="entry name" value="HD"/>
</dbReference>
<evidence type="ECO:0000256" key="7">
    <source>
        <dbReference type="SAM" id="MobiDB-lite"/>
    </source>
</evidence>
<feature type="DNA-binding region" description="Homeobox" evidence="5">
    <location>
        <begin position="60"/>
        <end position="119"/>
    </location>
</feature>